<evidence type="ECO:0000259" key="4">
    <source>
        <dbReference type="PROSITE" id="PS51192"/>
    </source>
</evidence>
<dbReference type="Gene3D" id="3.40.50.300">
    <property type="entry name" value="P-loop containing nucleotide triphosphate hydrolases"/>
    <property type="match status" value="1"/>
</dbReference>
<gene>
    <name evidence="6" type="ORF">CBF31_10430</name>
</gene>
<keyword evidence="2" id="KW-0862">Zinc</keyword>
<dbReference type="Pfam" id="PF00271">
    <property type="entry name" value="Helicase_C"/>
    <property type="match status" value="1"/>
</dbReference>
<proteinExistence type="predicted"/>
<feature type="domain" description="Helicase ATP-binding" evidence="4">
    <location>
        <begin position="625"/>
        <end position="786"/>
    </location>
</feature>
<dbReference type="GO" id="GO:0005524">
    <property type="term" value="F:ATP binding"/>
    <property type="evidence" value="ECO:0007669"/>
    <property type="project" value="InterPro"/>
</dbReference>
<dbReference type="OrthoDB" id="9760715at2"/>
<dbReference type="InterPro" id="IPR038718">
    <property type="entry name" value="SNF2-like_sf"/>
</dbReference>
<dbReference type="PROSITE" id="PS51194">
    <property type="entry name" value="HELICASE_CTER"/>
    <property type="match status" value="1"/>
</dbReference>
<accession>A0A430A4J9</accession>
<sequence>MKWSIPEKIVKLGRAYADEGRVTNITQDLTQQVWHADVLGSQLYKVVLDGTPKEEDVCNCSFWQKNNYCKHTVAVELTLRDQSLNRVLKQNPSLKTTYKTPTLSTLFTDSFSKLQEQATRHFFEEVTPLEMTFIVESVDVSTYHPERAVWAMTLKISIDGGRAYVVKNVGDFLTAFYKQELYEVNEKYTASLLRSNFSESDLNVLDELVQVYQGGLLVAGQGVPVKGSLKKRYLIVTPQRLKEWMHQPRFNERLSFMVAKKVYSNLPIITDKPPLHVQIIPDGKGYTMLLDTEGHYFWEKYNWLLVDGNLYELNAMQQEVYITVTQLLKRAERPEVFYGPDEISDLFTYVIPQLSLIGEIRVAESVETELVRLPLEPKLHFSLMDNMLTVAPLFQYGETIFHGASPVKDDKNTQTIVRNQQQEQQVLAVLEHFNYLNRGEQFIKSLPESEALYQFFTRELPLLREVAEVELTDEVSSLYLEAAQHQPKVTVKEEGSWFDVDFDISSIADEDVADLLVSLVEKKPFHQFPNGQLLSLESEGFYQTSEALKQLRHVMTFKEGQVLVPKYKGLQIESALSSVSDVSYSTGFEEMVKNLTQLDSLTDEVPVGLQATLRDYQLTGYRWLKMLSRYQFGGILADDMGLGKTVQTIAYLLSEKASAHEGPSVVVAPASLIYNWKIECEKFAPSLAVAIVNGTQDERQAILEHATDYDVLITSYATLRQDSEHYEKIAINALILDEAQMLKNSGTKTFQAMKKLTTVQRFALSGTPIENNLEELWALFHIVMPGFFPAKAKFNKLSVDEIAQMIQPFILRREKSQVLSDLPEKIESNLYSNLTTEQKTTYLAYLRQMQESVQSMSSADFKKNHLTILSGLTRLRQICCDPRLFLEDYEGGSGKLEQVKDLIVSAKANGRRILLFSQFTGMLSLIEEELDTLGIDSFYLRGSTKPKQRMEMVDAFNEGEKDVFLISLKAGGTGLNLTGADTVILYDLWWNPAVEEQAAGRAHRMGQKKVVEVWRLIAEGTIEEKMHKLQNDKRALFDQLMSATTEEQLGKLTETDIREILTIGSETV</sequence>
<keyword evidence="2" id="KW-0479">Metal-binding</keyword>
<dbReference type="Pfam" id="PF08455">
    <property type="entry name" value="SNF2_assoc"/>
    <property type="match status" value="1"/>
</dbReference>
<dbReference type="SMART" id="SM00487">
    <property type="entry name" value="DEXDc"/>
    <property type="match status" value="1"/>
</dbReference>
<dbReference type="GO" id="GO:0008270">
    <property type="term" value="F:zinc ion binding"/>
    <property type="evidence" value="ECO:0007669"/>
    <property type="project" value="UniProtKB-KW"/>
</dbReference>
<comment type="caution">
    <text evidence="6">The sequence shown here is derived from an EMBL/GenBank/DDBJ whole genome shotgun (WGS) entry which is preliminary data.</text>
</comment>
<dbReference type="CDD" id="cd18793">
    <property type="entry name" value="SF2_C_SNF"/>
    <property type="match status" value="1"/>
</dbReference>
<dbReference type="Pfam" id="PF04434">
    <property type="entry name" value="SWIM"/>
    <property type="match status" value="1"/>
</dbReference>
<dbReference type="GO" id="GO:0004386">
    <property type="term" value="F:helicase activity"/>
    <property type="evidence" value="ECO:0007669"/>
    <property type="project" value="UniProtKB-KW"/>
</dbReference>
<feature type="domain" description="Helicase C-terminal" evidence="5">
    <location>
        <begin position="898"/>
        <end position="1053"/>
    </location>
</feature>
<keyword evidence="1" id="KW-0378">Hydrolase</keyword>
<dbReference type="SMART" id="SM00490">
    <property type="entry name" value="HELICc"/>
    <property type="match status" value="1"/>
</dbReference>
<evidence type="ECO:0000259" key="5">
    <source>
        <dbReference type="PROSITE" id="PS51194"/>
    </source>
</evidence>
<dbReference type="InterPro" id="IPR049730">
    <property type="entry name" value="SNF2/RAD54-like_C"/>
</dbReference>
<evidence type="ECO:0000259" key="3">
    <source>
        <dbReference type="PROSITE" id="PS50966"/>
    </source>
</evidence>
<dbReference type="FunFam" id="3.40.50.300:FF:000533">
    <property type="entry name" value="Helicase, Snf2 family"/>
    <property type="match status" value="1"/>
</dbReference>
<dbReference type="GO" id="GO:0016787">
    <property type="term" value="F:hydrolase activity"/>
    <property type="evidence" value="ECO:0007669"/>
    <property type="project" value="UniProtKB-KW"/>
</dbReference>
<keyword evidence="6" id="KW-0067">ATP-binding</keyword>
<evidence type="ECO:0000313" key="6">
    <source>
        <dbReference type="EMBL" id="RSU01634.1"/>
    </source>
</evidence>
<organism evidence="6 7">
    <name type="scientific">Vagococcus fessus</name>
    <dbReference type="NCBI Taxonomy" id="120370"/>
    <lineage>
        <taxon>Bacteria</taxon>
        <taxon>Bacillati</taxon>
        <taxon>Bacillota</taxon>
        <taxon>Bacilli</taxon>
        <taxon>Lactobacillales</taxon>
        <taxon>Enterococcaceae</taxon>
        <taxon>Vagococcus</taxon>
    </lineage>
</organism>
<evidence type="ECO:0000256" key="1">
    <source>
        <dbReference type="ARBA" id="ARBA00022801"/>
    </source>
</evidence>
<dbReference type="InterPro" id="IPR007527">
    <property type="entry name" value="Znf_SWIM"/>
</dbReference>
<dbReference type="Pfam" id="PF00176">
    <property type="entry name" value="SNF2-rel_dom"/>
    <property type="match status" value="1"/>
</dbReference>
<dbReference type="SUPFAM" id="SSF52540">
    <property type="entry name" value="P-loop containing nucleoside triphosphate hydrolases"/>
    <property type="match status" value="2"/>
</dbReference>
<dbReference type="InterPro" id="IPR001650">
    <property type="entry name" value="Helicase_C-like"/>
</dbReference>
<dbReference type="InterPro" id="IPR013663">
    <property type="entry name" value="Helicase_SWF/SNF/SWI_bac"/>
</dbReference>
<name>A0A430A4J9_9ENTE</name>
<reference evidence="6 7" key="1">
    <citation type="submission" date="2017-05" db="EMBL/GenBank/DDBJ databases">
        <title>Vagococcus spp. assemblies.</title>
        <authorList>
            <person name="Gulvik C.A."/>
        </authorList>
    </citation>
    <scope>NUCLEOTIDE SEQUENCE [LARGE SCALE GENOMIC DNA]</scope>
    <source>
        <strain evidence="6 7">CCUG 41755</strain>
    </source>
</reference>
<evidence type="ECO:0000313" key="7">
    <source>
        <dbReference type="Proteomes" id="UP000287101"/>
    </source>
</evidence>
<feature type="domain" description="SWIM-type" evidence="3">
    <location>
        <begin position="44"/>
        <end position="80"/>
    </location>
</feature>
<dbReference type="AlphaFoldDB" id="A0A430A4J9"/>
<keyword evidence="6" id="KW-0347">Helicase</keyword>
<protein>
    <submittedName>
        <fullName evidence="6">Snf2 family helicase</fullName>
    </submittedName>
</protein>
<dbReference type="InterPro" id="IPR000330">
    <property type="entry name" value="SNF2_N"/>
</dbReference>
<dbReference type="Gene3D" id="3.40.50.10810">
    <property type="entry name" value="Tandem AAA-ATPase domain"/>
    <property type="match status" value="1"/>
</dbReference>
<evidence type="ECO:0000256" key="2">
    <source>
        <dbReference type="PROSITE-ProRule" id="PRU00325"/>
    </source>
</evidence>
<dbReference type="CDD" id="cd18012">
    <property type="entry name" value="DEXQc_arch_SWI2_SNF2"/>
    <property type="match status" value="1"/>
</dbReference>
<dbReference type="InterPro" id="IPR014001">
    <property type="entry name" value="Helicase_ATP-bd"/>
</dbReference>
<dbReference type="PANTHER" id="PTHR10799">
    <property type="entry name" value="SNF2/RAD54 HELICASE FAMILY"/>
    <property type="match status" value="1"/>
</dbReference>
<dbReference type="InterPro" id="IPR027417">
    <property type="entry name" value="P-loop_NTPase"/>
</dbReference>
<dbReference type="PROSITE" id="PS50966">
    <property type="entry name" value="ZF_SWIM"/>
    <property type="match status" value="1"/>
</dbReference>
<dbReference type="PROSITE" id="PS51192">
    <property type="entry name" value="HELICASE_ATP_BIND_1"/>
    <property type="match status" value="1"/>
</dbReference>
<dbReference type="RefSeq" id="WP_126832750.1">
    <property type="nucleotide sequence ID" value="NZ_CBCRYB010000008.1"/>
</dbReference>
<dbReference type="EMBL" id="NGJY01000005">
    <property type="protein sequence ID" value="RSU01634.1"/>
    <property type="molecule type" value="Genomic_DNA"/>
</dbReference>
<keyword evidence="6" id="KW-0547">Nucleotide-binding</keyword>
<dbReference type="Proteomes" id="UP000287101">
    <property type="component" value="Unassembled WGS sequence"/>
</dbReference>
<keyword evidence="7" id="KW-1185">Reference proteome</keyword>
<keyword evidence="2" id="KW-0863">Zinc-finger</keyword>